<gene>
    <name evidence="2" type="ORF">DEJ46_27480</name>
</gene>
<feature type="region of interest" description="Disordered" evidence="1">
    <location>
        <begin position="27"/>
        <end position="96"/>
    </location>
</feature>
<reference evidence="2 3" key="1">
    <citation type="submission" date="2018-05" db="EMBL/GenBank/DDBJ databases">
        <title>Streptomyces venezuelae.</title>
        <authorList>
            <person name="Kim W."/>
            <person name="Lee N."/>
            <person name="Cho B.-K."/>
        </authorList>
    </citation>
    <scope>NUCLEOTIDE SEQUENCE [LARGE SCALE GENOMIC DNA]</scope>
    <source>
        <strain evidence="2 3">ATCC 15068</strain>
    </source>
</reference>
<dbReference type="EMBL" id="CP029194">
    <property type="protein sequence ID" value="QES22378.1"/>
    <property type="molecule type" value="Genomic_DNA"/>
</dbReference>
<dbReference type="AlphaFoldDB" id="A0A5P2AXV3"/>
<dbReference type="OrthoDB" id="796761at2"/>
<dbReference type="InterPro" id="IPR026337">
    <property type="entry name" value="AKG_HExxH"/>
</dbReference>
<feature type="compositionally biased region" description="Low complexity" evidence="1">
    <location>
        <begin position="604"/>
        <end position="632"/>
    </location>
</feature>
<name>A0A5P2AXV3_STRVZ</name>
<proteinExistence type="predicted"/>
<dbReference type="Proteomes" id="UP000324106">
    <property type="component" value="Chromosome"/>
</dbReference>
<feature type="region of interest" description="Disordered" evidence="1">
    <location>
        <begin position="602"/>
        <end position="632"/>
    </location>
</feature>
<evidence type="ECO:0000256" key="1">
    <source>
        <dbReference type="SAM" id="MobiDB-lite"/>
    </source>
</evidence>
<evidence type="ECO:0000313" key="2">
    <source>
        <dbReference type="EMBL" id="QES22378.1"/>
    </source>
</evidence>
<protein>
    <submittedName>
        <fullName evidence="2">HEXXH motif domain-containing protein</fullName>
    </submittedName>
</protein>
<sequence length="728" mass="77958">MKSTGFMAVRGLSHARVRRIHGIRVDRSQRDAAVRPPVAESEPARPLAGAAAPSGRVSAGQLRRRGRTARAGRLTVPGRRSVQTDGRHEPARSPHHLVPSAHFDALAAGRGDAGTIRFLRTTEYSRRLLLLRALLDGVAETPGALGPLPDVDSVWDTLSAAQERSPEVFGELLLHPQVGVWLGHGLRRLRRTAWGDGPLWTDLGHVFTVCAVAALRTGLPLRTTVPLRDGGVMFPTLGLARLPDRPRWGTAEVVVEAGRLRVDPHGACVGPPDRTGTPGPPGPPGPLLCTGPPGDDVPGWQGPHRLHARVAGRPVGVWLDDIDPYRDLSEPLPAHRLSPDETARWRERFGLALGLLEDSDPEAAVALAEGLRSVTPVRSTSAWTVLSASSGDAFGGLLTSLPPDPVTFAVTLVHEFQHTKLGALLHLLTLERDDGAERHHAPWRDDPRPLSGLLQGAYAFLGITDFWSRRLDRAPAAERASAEFEFALGLRQTREAVETLGADPALTAHGRRFVRGMAARLPAWTADRRVRPGIDVMAAFSATDHRTEWRIRHLVPAPDAVRALARAFVTGAPADLRGAGSTVVPDLTARWSHARTRLIRQVLGTPEPGTPPFGTSGTSADPPAPSASASASASAAERALVAGDPAAADAYARLVAEDPEAPEAWTGLVLALALAEPATRPLLRRPELPRAVHRELRVIGTTADPRRLARWLAAGITGLPDGTRRPRA</sequence>
<evidence type="ECO:0000313" key="3">
    <source>
        <dbReference type="Proteomes" id="UP000324106"/>
    </source>
</evidence>
<organism evidence="2 3">
    <name type="scientific">Streptomyces venezuelae</name>
    <dbReference type="NCBI Taxonomy" id="54571"/>
    <lineage>
        <taxon>Bacteria</taxon>
        <taxon>Bacillati</taxon>
        <taxon>Actinomycetota</taxon>
        <taxon>Actinomycetes</taxon>
        <taxon>Kitasatosporales</taxon>
        <taxon>Streptomycetaceae</taxon>
        <taxon>Streptomyces</taxon>
    </lineage>
</organism>
<dbReference type="NCBIfam" id="TIGR04267">
    <property type="entry name" value="mod_HExxH"/>
    <property type="match status" value="1"/>
</dbReference>
<accession>A0A5P2AXV3</accession>